<keyword evidence="2" id="KW-1185">Reference proteome</keyword>
<organism evidence="1 2">
    <name type="scientific">Acaulospora colombiana</name>
    <dbReference type="NCBI Taxonomy" id="27376"/>
    <lineage>
        <taxon>Eukaryota</taxon>
        <taxon>Fungi</taxon>
        <taxon>Fungi incertae sedis</taxon>
        <taxon>Mucoromycota</taxon>
        <taxon>Glomeromycotina</taxon>
        <taxon>Glomeromycetes</taxon>
        <taxon>Diversisporales</taxon>
        <taxon>Acaulosporaceae</taxon>
        <taxon>Acaulospora</taxon>
    </lineage>
</organism>
<evidence type="ECO:0000313" key="2">
    <source>
        <dbReference type="Proteomes" id="UP000789525"/>
    </source>
</evidence>
<evidence type="ECO:0000313" key="1">
    <source>
        <dbReference type="EMBL" id="CAG8772739.1"/>
    </source>
</evidence>
<proteinExistence type="predicted"/>
<feature type="non-terminal residue" evidence="1">
    <location>
        <position position="177"/>
    </location>
</feature>
<reference evidence="1" key="1">
    <citation type="submission" date="2021-06" db="EMBL/GenBank/DDBJ databases">
        <authorList>
            <person name="Kallberg Y."/>
            <person name="Tangrot J."/>
            <person name="Rosling A."/>
        </authorList>
    </citation>
    <scope>NUCLEOTIDE SEQUENCE</scope>
    <source>
        <strain evidence="1">CL356</strain>
    </source>
</reference>
<comment type="caution">
    <text evidence="1">The sequence shown here is derived from an EMBL/GenBank/DDBJ whole genome shotgun (WGS) entry which is preliminary data.</text>
</comment>
<feature type="non-terminal residue" evidence="1">
    <location>
        <position position="1"/>
    </location>
</feature>
<name>A0ACA9R1C0_9GLOM</name>
<sequence length="177" mass="18975">TGSAAINLNKNGTMQRTPITGFYKVSLMKMLCSLGQTPSTYGLPLEGAVSLDEIRKKADRPVVVFPECTTSNGRGLLRFAEVFDPATPIPVKQYNVFIIYDSPTHCNPTATRSIPSPIPVPLPEPLIQLLTIPFEPSPLSIRLLPLSESPSAGSFLSSDIFAAGGVRDTLTEACSVL</sequence>
<protein>
    <submittedName>
        <fullName evidence="1">11197_t:CDS:1</fullName>
    </submittedName>
</protein>
<gene>
    <name evidence="1" type="ORF">ACOLOM_LOCUS13896</name>
</gene>
<dbReference type="EMBL" id="CAJVPT010066019">
    <property type="protein sequence ID" value="CAG8772739.1"/>
    <property type="molecule type" value="Genomic_DNA"/>
</dbReference>
<dbReference type="Proteomes" id="UP000789525">
    <property type="component" value="Unassembled WGS sequence"/>
</dbReference>
<accession>A0ACA9R1C0</accession>